<dbReference type="RefSeq" id="WP_057757669.1">
    <property type="nucleotide sequence ID" value="NZ_AYYK01000022.1"/>
</dbReference>
<dbReference type="GO" id="GO:0003677">
    <property type="term" value="F:DNA binding"/>
    <property type="evidence" value="ECO:0007669"/>
    <property type="project" value="UniProtKB-KW"/>
</dbReference>
<protein>
    <submittedName>
        <fullName evidence="5">Transcriptional regulator</fullName>
    </submittedName>
</protein>
<name>A0A0R2BSC6_9LACO</name>
<feature type="domain" description="HTH marR-type" evidence="4">
    <location>
        <begin position="1"/>
        <end position="133"/>
    </location>
</feature>
<dbReference type="PRINTS" id="PR00598">
    <property type="entry name" value="HTHMARR"/>
</dbReference>
<dbReference type="PANTHER" id="PTHR42756">
    <property type="entry name" value="TRANSCRIPTIONAL REGULATOR, MARR"/>
    <property type="match status" value="1"/>
</dbReference>
<dbReference type="AlphaFoldDB" id="A0A0R2BSC6"/>
<dbReference type="InterPro" id="IPR036390">
    <property type="entry name" value="WH_DNA-bd_sf"/>
</dbReference>
<evidence type="ECO:0000256" key="2">
    <source>
        <dbReference type="ARBA" id="ARBA00023125"/>
    </source>
</evidence>
<evidence type="ECO:0000313" key="5">
    <source>
        <dbReference type="EMBL" id="KRM78355.1"/>
    </source>
</evidence>
<evidence type="ECO:0000313" key="6">
    <source>
        <dbReference type="Proteomes" id="UP000051813"/>
    </source>
</evidence>
<dbReference type="SMART" id="SM00347">
    <property type="entry name" value="HTH_MARR"/>
    <property type="match status" value="1"/>
</dbReference>
<dbReference type="STRING" id="1423738.FC84_GL001178"/>
<keyword evidence="1" id="KW-0805">Transcription regulation</keyword>
<dbReference type="InterPro" id="IPR036388">
    <property type="entry name" value="WH-like_DNA-bd_sf"/>
</dbReference>
<dbReference type="InterPro" id="IPR000835">
    <property type="entry name" value="HTH_MarR-typ"/>
</dbReference>
<comment type="caution">
    <text evidence="5">The sequence shown here is derived from an EMBL/GenBank/DDBJ whole genome shotgun (WGS) entry which is preliminary data.</text>
</comment>
<dbReference type="PATRIC" id="fig|1423738.3.peg.1191"/>
<sequence>MPDILRTVGDISRALDVIANIEFKDLNLTKGQYVYLVRIVENPGIIQSRLAELIKVDRTTVAHAVKKLEHNGLITREFSDTNKKNKGLFATNQGKKLYPLIIRENNYSNQNALAGLSPDQIDQLDQLLQQVMHNIETDWQQVISGQKRQY</sequence>
<keyword evidence="3" id="KW-0804">Transcription</keyword>
<gene>
    <name evidence="5" type="ORF">FC84_GL001178</name>
</gene>
<dbReference type="OrthoDB" id="6462103at2"/>
<accession>A0A0R2BSC6</accession>
<evidence type="ECO:0000259" key="4">
    <source>
        <dbReference type="PROSITE" id="PS50995"/>
    </source>
</evidence>
<organism evidence="5 6">
    <name type="scientific">Lapidilactobacillus dextrinicus DSM 20335</name>
    <dbReference type="NCBI Taxonomy" id="1423738"/>
    <lineage>
        <taxon>Bacteria</taxon>
        <taxon>Bacillati</taxon>
        <taxon>Bacillota</taxon>
        <taxon>Bacilli</taxon>
        <taxon>Lactobacillales</taxon>
        <taxon>Lactobacillaceae</taxon>
        <taxon>Lapidilactobacillus</taxon>
    </lineage>
</organism>
<dbReference type="PANTHER" id="PTHR42756:SF2">
    <property type="entry name" value="MARR FAMILY REGULATORY PROTEIN"/>
    <property type="match status" value="1"/>
</dbReference>
<dbReference type="Gene3D" id="1.10.10.10">
    <property type="entry name" value="Winged helix-like DNA-binding domain superfamily/Winged helix DNA-binding domain"/>
    <property type="match status" value="1"/>
</dbReference>
<dbReference type="PROSITE" id="PS50995">
    <property type="entry name" value="HTH_MARR_2"/>
    <property type="match status" value="1"/>
</dbReference>
<dbReference type="GO" id="GO:0003700">
    <property type="term" value="F:DNA-binding transcription factor activity"/>
    <property type="evidence" value="ECO:0007669"/>
    <property type="project" value="InterPro"/>
</dbReference>
<dbReference type="Pfam" id="PF01047">
    <property type="entry name" value="MarR"/>
    <property type="match status" value="1"/>
</dbReference>
<dbReference type="EMBL" id="AYYK01000022">
    <property type="protein sequence ID" value="KRM78355.1"/>
    <property type="molecule type" value="Genomic_DNA"/>
</dbReference>
<keyword evidence="6" id="KW-1185">Reference proteome</keyword>
<evidence type="ECO:0000256" key="3">
    <source>
        <dbReference type="ARBA" id="ARBA00023163"/>
    </source>
</evidence>
<dbReference type="Proteomes" id="UP000051813">
    <property type="component" value="Unassembled WGS sequence"/>
</dbReference>
<keyword evidence="2" id="KW-0238">DNA-binding</keyword>
<proteinExistence type="predicted"/>
<evidence type="ECO:0000256" key="1">
    <source>
        <dbReference type="ARBA" id="ARBA00023015"/>
    </source>
</evidence>
<dbReference type="SUPFAM" id="SSF46785">
    <property type="entry name" value="Winged helix' DNA-binding domain"/>
    <property type="match status" value="1"/>
</dbReference>
<reference evidence="5 6" key="1">
    <citation type="journal article" date="2015" name="Genome Announc.">
        <title>Expanding the biotechnology potential of lactobacilli through comparative genomics of 213 strains and associated genera.</title>
        <authorList>
            <person name="Sun Z."/>
            <person name="Harris H.M."/>
            <person name="McCann A."/>
            <person name="Guo C."/>
            <person name="Argimon S."/>
            <person name="Zhang W."/>
            <person name="Yang X."/>
            <person name="Jeffery I.B."/>
            <person name="Cooney J.C."/>
            <person name="Kagawa T.F."/>
            <person name="Liu W."/>
            <person name="Song Y."/>
            <person name="Salvetti E."/>
            <person name="Wrobel A."/>
            <person name="Rasinkangas P."/>
            <person name="Parkhill J."/>
            <person name="Rea M.C."/>
            <person name="O'Sullivan O."/>
            <person name="Ritari J."/>
            <person name="Douillard F.P."/>
            <person name="Paul Ross R."/>
            <person name="Yang R."/>
            <person name="Briner A.E."/>
            <person name="Felis G.E."/>
            <person name="de Vos W.M."/>
            <person name="Barrangou R."/>
            <person name="Klaenhammer T.R."/>
            <person name="Caufield P.W."/>
            <person name="Cui Y."/>
            <person name="Zhang H."/>
            <person name="O'Toole P.W."/>
        </authorList>
    </citation>
    <scope>NUCLEOTIDE SEQUENCE [LARGE SCALE GENOMIC DNA]</scope>
    <source>
        <strain evidence="5 6">DSM 20335</strain>
    </source>
</reference>